<evidence type="ECO:0000256" key="1">
    <source>
        <dbReference type="ARBA" id="ARBA00004141"/>
    </source>
</evidence>
<keyword evidence="5" id="KW-1133">Transmembrane helix</keyword>
<evidence type="ECO:0000256" key="5">
    <source>
        <dbReference type="SAM" id="Phobius"/>
    </source>
</evidence>
<dbReference type="OrthoDB" id="26569at2759"/>
<evidence type="ECO:0000313" key="6">
    <source>
        <dbReference type="EMBL" id="EGS19476.1"/>
    </source>
</evidence>
<dbReference type="GeneID" id="18258980"/>
<dbReference type="InterPro" id="IPR004835">
    <property type="entry name" value="Chitin_synth"/>
</dbReference>
<reference evidence="6 7" key="1">
    <citation type="journal article" date="2011" name="Cell">
        <title>Insight into structure and assembly of the nuclear pore complex by utilizing the genome of a eukaryotic thermophile.</title>
        <authorList>
            <person name="Amlacher S."/>
            <person name="Sarges P."/>
            <person name="Flemming D."/>
            <person name="van Noort V."/>
            <person name="Kunze R."/>
            <person name="Devos D.P."/>
            <person name="Arumugam M."/>
            <person name="Bork P."/>
            <person name="Hurt E."/>
        </authorList>
    </citation>
    <scope>NUCLEOTIDE SEQUENCE [LARGE SCALE GENOMIC DNA]</scope>
    <source>
        <strain evidence="7">DSM 1495 / CBS 144.50 / IMI 039719</strain>
    </source>
</reference>
<dbReference type="eggNOG" id="KOG2571">
    <property type="taxonomic scope" value="Eukaryota"/>
</dbReference>
<feature type="transmembrane region" description="Helical" evidence="5">
    <location>
        <begin position="62"/>
        <end position="81"/>
    </location>
</feature>
<keyword evidence="7" id="KW-1185">Reference proteome</keyword>
<dbReference type="HOGENOM" id="CLU_1635185_0_0_1"/>
<keyword evidence="4 5" id="KW-0472">Membrane</keyword>
<dbReference type="GO" id="GO:0030428">
    <property type="term" value="C:cell septum"/>
    <property type="evidence" value="ECO:0007669"/>
    <property type="project" value="TreeGrafter"/>
</dbReference>
<dbReference type="PANTHER" id="PTHR22914">
    <property type="entry name" value="CHITIN SYNTHASE"/>
    <property type="match status" value="1"/>
</dbReference>
<comment type="subcellular location">
    <subcellularLocation>
        <location evidence="1">Membrane</location>
        <topology evidence="1">Multi-pass membrane protein</topology>
    </subcellularLocation>
</comment>
<dbReference type="GO" id="GO:0071944">
    <property type="term" value="C:cell periphery"/>
    <property type="evidence" value="ECO:0007669"/>
    <property type="project" value="TreeGrafter"/>
</dbReference>
<dbReference type="STRING" id="759272.G0SB96"/>
<keyword evidence="3 5" id="KW-0812">Transmembrane</keyword>
<dbReference type="EMBL" id="GL988044">
    <property type="protein sequence ID" value="EGS19476.1"/>
    <property type="molecule type" value="Genomic_DNA"/>
</dbReference>
<gene>
    <name evidence="6" type="ORF">CTHT_0049420</name>
</gene>
<dbReference type="PANTHER" id="PTHR22914:SF38">
    <property type="entry name" value="CHITIN SYNTHASE 2"/>
    <property type="match status" value="1"/>
</dbReference>
<evidence type="ECO:0000256" key="2">
    <source>
        <dbReference type="ARBA" id="ARBA00022679"/>
    </source>
</evidence>
<dbReference type="KEGG" id="cthr:CTHT_0049420"/>
<accession>G0SB96</accession>
<sequence length="162" mass="18425">MAWTVFACIHIVIRQFRLKDDPNLVLGNNVFIYVVMSTISTIGPCFVMSFMYLDPWRMFTSFLQYLILLPSYICTLQIYAICNTHDVTWGTMSDNLNKTDLGIAKGDGSKVVLETPSKQLDIDSGYDEALRNLRDRVEVPKQLSPRNSCSKITTRASVPTWC</sequence>
<evidence type="ECO:0000256" key="3">
    <source>
        <dbReference type="ARBA" id="ARBA00022692"/>
    </source>
</evidence>
<evidence type="ECO:0000256" key="4">
    <source>
        <dbReference type="ARBA" id="ARBA00023136"/>
    </source>
</evidence>
<dbReference type="RefSeq" id="XP_006695298.1">
    <property type="nucleotide sequence ID" value="XM_006695235.1"/>
</dbReference>
<protein>
    <submittedName>
        <fullName evidence="6">Uncharacterized protein</fullName>
    </submittedName>
</protein>
<feature type="transmembrane region" description="Helical" evidence="5">
    <location>
        <begin position="30"/>
        <end position="53"/>
    </location>
</feature>
<dbReference type="GO" id="GO:0016020">
    <property type="term" value="C:membrane"/>
    <property type="evidence" value="ECO:0007669"/>
    <property type="project" value="UniProtKB-SubCell"/>
</dbReference>
<proteinExistence type="predicted"/>
<keyword evidence="2" id="KW-0808">Transferase</keyword>
<dbReference type="Proteomes" id="UP000008066">
    <property type="component" value="Unassembled WGS sequence"/>
</dbReference>
<name>G0SB96_CHATD</name>
<organism evidence="7">
    <name type="scientific">Chaetomium thermophilum (strain DSM 1495 / CBS 144.50 / IMI 039719)</name>
    <name type="common">Thermochaetoides thermophila</name>
    <dbReference type="NCBI Taxonomy" id="759272"/>
    <lineage>
        <taxon>Eukaryota</taxon>
        <taxon>Fungi</taxon>
        <taxon>Dikarya</taxon>
        <taxon>Ascomycota</taxon>
        <taxon>Pezizomycotina</taxon>
        <taxon>Sordariomycetes</taxon>
        <taxon>Sordariomycetidae</taxon>
        <taxon>Sordariales</taxon>
        <taxon>Chaetomiaceae</taxon>
        <taxon>Thermochaetoides</taxon>
    </lineage>
</organism>
<dbReference type="GO" id="GO:0004100">
    <property type="term" value="F:chitin synthase activity"/>
    <property type="evidence" value="ECO:0007669"/>
    <property type="project" value="InterPro"/>
</dbReference>
<dbReference type="AlphaFoldDB" id="G0SB96"/>
<evidence type="ECO:0000313" key="7">
    <source>
        <dbReference type="Proteomes" id="UP000008066"/>
    </source>
</evidence>
<dbReference type="GO" id="GO:0006031">
    <property type="term" value="P:chitin biosynthetic process"/>
    <property type="evidence" value="ECO:0007669"/>
    <property type="project" value="TreeGrafter"/>
</dbReference>